<feature type="transmembrane region" description="Helical" evidence="9">
    <location>
        <begin position="105"/>
        <end position="122"/>
    </location>
</feature>
<accession>A0ABU3VJB5</accession>
<dbReference type="PANTHER" id="PTHR42703">
    <property type="entry name" value="NADH DEHYDROGENASE"/>
    <property type="match status" value="1"/>
</dbReference>
<dbReference type="InterPro" id="IPR003918">
    <property type="entry name" value="NADH_UbQ_OxRdtase"/>
</dbReference>
<dbReference type="EMBL" id="JASMWN010000021">
    <property type="protein sequence ID" value="MDU9006256.1"/>
    <property type="molecule type" value="Genomic_DNA"/>
</dbReference>
<keyword evidence="4" id="KW-1003">Cell membrane</keyword>
<comment type="caution">
    <text evidence="11">The sequence shown here is derived from an EMBL/GenBank/DDBJ whole genome shotgun (WGS) entry which is preliminary data.</text>
</comment>
<feature type="transmembrane region" description="Helical" evidence="9">
    <location>
        <begin position="354"/>
        <end position="377"/>
    </location>
</feature>
<comment type="similarity">
    <text evidence="3">Belongs to the CPA3 antiporters (TC 2.A.63) subunit D family.</text>
</comment>
<evidence type="ECO:0000256" key="8">
    <source>
        <dbReference type="RuleBase" id="RU000320"/>
    </source>
</evidence>
<evidence type="ECO:0000313" key="12">
    <source>
        <dbReference type="Proteomes" id="UP001255416"/>
    </source>
</evidence>
<keyword evidence="12" id="KW-1185">Reference proteome</keyword>
<feature type="domain" description="NADH:quinone oxidoreductase/Mrp antiporter transmembrane" evidence="10">
    <location>
        <begin position="122"/>
        <end position="382"/>
    </location>
</feature>
<feature type="transmembrane region" description="Helical" evidence="9">
    <location>
        <begin position="6"/>
        <end position="26"/>
    </location>
</feature>
<comment type="subcellular location">
    <subcellularLocation>
        <location evidence="2">Cell membrane</location>
        <topology evidence="2">Multi-pass membrane protein</topology>
    </subcellularLocation>
    <subcellularLocation>
        <location evidence="8">Membrane</location>
        <topology evidence="8">Multi-pass membrane protein</topology>
    </subcellularLocation>
</comment>
<dbReference type="RefSeq" id="WP_316781023.1">
    <property type="nucleotide sequence ID" value="NZ_JASMWN010000021.1"/>
</dbReference>
<evidence type="ECO:0000259" key="10">
    <source>
        <dbReference type="Pfam" id="PF00361"/>
    </source>
</evidence>
<feature type="transmembrane region" description="Helical" evidence="9">
    <location>
        <begin position="33"/>
        <end position="53"/>
    </location>
</feature>
<dbReference type="Pfam" id="PF00361">
    <property type="entry name" value="Proton_antipo_M"/>
    <property type="match status" value="1"/>
</dbReference>
<dbReference type="Proteomes" id="UP001255416">
    <property type="component" value="Unassembled WGS sequence"/>
</dbReference>
<evidence type="ECO:0000256" key="7">
    <source>
        <dbReference type="ARBA" id="ARBA00023136"/>
    </source>
</evidence>
<comment type="function">
    <text evidence="1">NDH-1 shuttles electrons from NADH, via FMN and iron-sulfur (Fe-S) centers, to quinones in the respiratory chain. The immediate electron acceptor for the enzyme in this species is believed to be ubiquinone. Couples the redox reaction to proton translocation (for every two electrons transferred, four hydrogen ions are translocated across the cytoplasmic membrane), and thus conserves the redox energy in a proton gradient.</text>
</comment>
<evidence type="ECO:0000256" key="1">
    <source>
        <dbReference type="ARBA" id="ARBA00002378"/>
    </source>
</evidence>
<proteinExistence type="inferred from homology"/>
<evidence type="ECO:0000256" key="4">
    <source>
        <dbReference type="ARBA" id="ARBA00022475"/>
    </source>
</evidence>
<dbReference type="InterPro" id="IPR001750">
    <property type="entry name" value="ND/Mrp_TM"/>
</dbReference>
<evidence type="ECO:0000313" key="11">
    <source>
        <dbReference type="EMBL" id="MDU9006256.1"/>
    </source>
</evidence>
<dbReference type="PRINTS" id="PR01437">
    <property type="entry name" value="NUOXDRDTASE4"/>
</dbReference>
<feature type="transmembrane region" description="Helical" evidence="9">
    <location>
        <begin position="389"/>
        <end position="410"/>
    </location>
</feature>
<feature type="transmembrane region" description="Helical" evidence="9">
    <location>
        <begin position="291"/>
        <end position="314"/>
    </location>
</feature>
<feature type="transmembrane region" description="Helical" evidence="9">
    <location>
        <begin position="320"/>
        <end position="342"/>
    </location>
</feature>
<evidence type="ECO:0000256" key="9">
    <source>
        <dbReference type="SAM" id="Phobius"/>
    </source>
</evidence>
<reference evidence="12" key="1">
    <citation type="submission" date="2023-05" db="EMBL/GenBank/DDBJ databases">
        <title>Sedimentitalea sp. nov. JM2-8.</title>
        <authorList>
            <person name="Huang J."/>
        </authorList>
    </citation>
    <scope>NUCLEOTIDE SEQUENCE [LARGE SCALE GENOMIC DNA]</scope>
    <source>
        <strain evidence="12">KHS03</strain>
    </source>
</reference>
<gene>
    <name evidence="11" type="ORF">QO231_20690</name>
</gene>
<feature type="transmembrane region" description="Helical" evidence="9">
    <location>
        <begin position="262"/>
        <end position="284"/>
    </location>
</feature>
<keyword evidence="5 8" id="KW-0812">Transmembrane</keyword>
<evidence type="ECO:0000256" key="5">
    <source>
        <dbReference type="ARBA" id="ARBA00022692"/>
    </source>
</evidence>
<keyword evidence="6 9" id="KW-1133">Transmembrane helix</keyword>
<feature type="transmembrane region" description="Helical" evidence="9">
    <location>
        <begin position="201"/>
        <end position="223"/>
    </location>
</feature>
<sequence length="563" mass="57323">MTTEAATLLLPAVILWPLLLAVLCLVPKLGPRMLLALPLGPLPALAAMFLAPRDDTFGVRWVLLDGGLRLTETGVLFLGGAATLWFWAGVYAMRYMRGDPRAQSFVLFWMLVLTGNLGVFLAADLASFYVYFALVSLAAYPLVIHDRKPASMRAGTVYIILAVIGETALLAGFLMASQAAGGSTLIEDVRLNLAVATADPVTLWLIITGFGIKAGLVPLHVWLPVAHPAAPVPASAVLSGAIVKAGIFGLVAFLPWGHAWPISGTMLALAGFGGLFAAALYGAMQANPKTVLAYSTVSQMGLLIGVMGAALAAGLPAVSVLPAVALYALHHGLAKGALFLGVGLASRARGGARGLVIAALAVIALSVAGLPLTAGALAKSAIKGPAGEFGATLIGLSALTSGLLLARFLFTLPAADKAKSLPGLMVVPVVALAAAALALPWSLYSAATGKAPYGTIDFLAVSASAWPLGLAAALVIAALGIGLRAPSLPEGDLLGVVSRVSARAVAAAQAAASVRASEKPVENGQTLPELAEGLERLERLINDHTATSVSLILIALGLFAALA</sequence>
<evidence type="ECO:0000256" key="6">
    <source>
        <dbReference type="ARBA" id="ARBA00022989"/>
    </source>
</evidence>
<protein>
    <submittedName>
        <fullName evidence="11">Complex I subunit 5 family protein</fullName>
    </submittedName>
</protein>
<feature type="transmembrane region" description="Helical" evidence="9">
    <location>
        <begin position="545"/>
        <end position="562"/>
    </location>
</feature>
<keyword evidence="7 9" id="KW-0472">Membrane</keyword>
<name>A0ABU3VJB5_9RHOB</name>
<feature type="transmembrane region" description="Helical" evidence="9">
    <location>
        <begin position="235"/>
        <end position="256"/>
    </location>
</feature>
<feature type="transmembrane region" description="Helical" evidence="9">
    <location>
        <begin position="422"/>
        <end position="444"/>
    </location>
</feature>
<evidence type="ECO:0000256" key="3">
    <source>
        <dbReference type="ARBA" id="ARBA00005346"/>
    </source>
</evidence>
<dbReference type="InterPro" id="IPR050586">
    <property type="entry name" value="CPA3_Na-H_Antiporter_D"/>
</dbReference>
<evidence type="ECO:0000256" key="2">
    <source>
        <dbReference type="ARBA" id="ARBA00004651"/>
    </source>
</evidence>
<dbReference type="PANTHER" id="PTHR42703:SF1">
    <property type="entry name" value="NA(+)_H(+) ANTIPORTER SUBUNIT D1"/>
    <property type="match status" value="1"/>
</dbReference>
<organism evidence="11 12">
    <name type="scientific">Sedimentitalea todarodis</name>
    <dbReference type="NCBI Taxonomy" id="1631240"/>
    <lineage>
        <taxon>Bacteria</taxon>
        <taxon>Pseudomonadati</taxon>
        <taxon>Pseudomonadota</taxon>
        <taxon>Alphaproteobacteria</taxon>
        <taxon>Rhodobacterales</taxon>
        <taxon>Paracoccaceae</taxon>
        <taxon>Sedimentitalea</taxon>
    </lineage>
</organism>
<feature type="transmembrane region" description="Helical" evidence="9">
    <location>
        <begin position="128"/>
        <end position="145"/>
    </location>
</feature>
<feature type="transmembrane region" description="Helical" evidence="9">
    <location>
        <begin position="73"/>
        <end position="93"/>
    </location>
</feature>
<feature type="transmembrane region" description="Helical" evidence="9">
    <location>
        <begin position="157"/>
        <end position="181"/>
    </location>
</feature>
<feature type="transmembrane region" description="Helical" evidence="9">
    <location>
        <begin position="464"/>
        <end position="483"/>
    </location>
</feature>